<dbReference type="EMBL" id="JSAQ01000001">
    <property type="protein sequence ID" value="KGO07848.1"/>
    <property type="molecule type" value="Genomic_DNA"/>
</dbReference>
<evidence type="ECO:0000259" key="2">
    <source>
        <dbReference type="Pfam" id="PF03372"/>
    </source>
</evidence>
<dbReference type="KEGG" id="ddo:I597_1699"/>
<feature type="domain" description="Endonuclease/exonuclease/phosphatase" evidence="2">
    <location>
        <begin position="100"/>
        <end position="305"/>
    </location>
</feature>
<evidence type="ECO:0000256" key="1">
    <source>
        <dbReference type="SAM" id="Phobius"/>
    </source>
</evidence>
<sequence>MLIGLICLFIVAPLLPLLPISHWTVRFFDFVRLQTAVIQVILITLAFIFWKQFNVVQIIAITAISAVLLYQTILIRPYTPFYHRRKPKQQFHKEQLTLVTANVLQTNTNYDAFIELIIESKPHIFITMESDQKWDDAISAAFPEYEHTVKATLDNFYGMHIYSKIPFKSADIHYLVEKDIPSIHCEINYANQLFNLIAVHPAPPSPTENETSKERDAELMLVGKKCRESQDATVVCGDLNDVVWSKTSRLFSKMTGYLDPRVGRGLYPSFHANYWLLRFPLDHLFYSKDLHVTQMKRLPRFGSDHFAMYYNIAFPLVDVDVPNPSMSKEEVQDIKEIIADGKISARIAEQEELEATR</sequence>
<dbReference type="InterPro" id="IPR036691">
    <property type="entry name" value="Endo/exonu/phosph_ase_sf"/>
</dbReference>
<keyword evidence="1" id="KW-0812">Transmembrane</keyword>
<dbReference type="SUPFAM" id="SSF56219">
    <property type="entry name" value="DNase I-like"/>
    <property type="match status" value="1"/>
</dbReference>
<keyword evidence="1" id="KW-0472">Membrane</keyword>
<accession>A0A0A2GZB5</accession>
<dbReference type="Proteomes" id="UP000030140">
    <property type="component" value="Unassembled WGS sequence"/>
</dbReference>
<feature type="transmembrane region" description="Helical" evidence="1">
    <location>
        <begin position="33"/>
        <end position="50"/>
    </location>
</feature>
<dbReference type="AlphaFoldDB" id="A0A0A2GZB5"/>
<dbReference type="InterPro" id="IPR005135">
    <property type="entry name" value="Endo/exonuclease/phosphatase"/>
</dbReference>
<comment type="caution">
    <text evidence="3">The sequence shown here is derived from an EMBL/GenBank/DDBJ whole genome shotgun (WGS) entry which is preliminary data.</text>
</comment>
<reference evidence="3 4" key="1">
    <citation type="submission" date="2014-10" db="EMBL/GenBank/DDBJ databases">
        <title>Draft genome sequence of the proteorhodopsin-containing marine bacterium Dokdonia donghaensis.</title>
        <authorList>
            <person name="Gomez-Consarnau L."/>
            <person name="Gonzalez J.M."/>
            <person name="Riedel T."/>
            <person name="Jaenicke S."/>
            <person name="Wagner-Doebler I."/>
            <person name="Fuhrman J.A."/>
        </authorList>
    </citation>
    <scope>NUCLEOTIDE SEQUENCE [LARGE SCALE GENOMIC DNA]</scope>
    <source>
        <strain evidence="3 4">DSW-1</strain>
    </source>
</reference>
<dbReference type="RefSeq" id="WP_035328395.1">
    <property type="nucleotide sequence ID" value="NZ_CP015125.1"/>
</dbReference>
<protein>
    <recommendedName>
        <fullName evidence="2">Endonuclease/exonuclease/phosphatase domain-containing protein</fullName>
    </recommendedName>
</protein>
<organism evidence="3 4">
    <name type="scientific">Dokdonia donghaensis DSW-1</name>
    <dbReference type="NCBI Taxonomy" id="1300343"/>
    <lineage>
        <taxon>Bacteria</taxon>
        <taxon>Pseudomonadati</taxon>
        <taxon>Bacteroidota</taxon>
        <taxon>Flavobacteriia</taxon>
        <taxon>Flavobacteriales</taxon>
        <taxon>Flavobacteriaceae</taxon>
        <taxon>Dokdonia</taxon>
    </lineage>
</organism>
<dbReference type="Pfam" id="PF03372">
    <property type="entry name" value="Exo_endo_phos"/>
    <property type="match status" value="1"/>
</dbReference>
<feature type="transmembrane region" description="Helical" evidence="1">
    <location>
        <begin position="55"/>
        <end position="75"/>
    </location>
</feature>
<keyword evidence="4" id="KW-1185">Reference proteome</keyword>
<name>A0A0A2GZB5_9FLAO</name>
<keyword evidence="1" id="KW-1133">Transmembrane helix</keyword>
<dbReference type="GO" id="GO:0003824">
    <property type="term" value="F:catalytic activity"/>
    <property type="evidence" value="ECO:0007669"/>
    <property type="project" value="InterPro"/>
</dbReference>
<proteinExistence type="predicted"/>
<evidence type="ECO:0000313" key="4">
    <source>
        <dbReference type="Proteomes" id="UP000030140"/>
    </source>
</evidence>
<dbReference type="PATRIC" id="fig|1300343.5.peg.1706"/>
<gene>
    <name evidence="3" type="ORF">NV36_14065</name>
</gene>
<dbReference type="OrthoDB" id="9796594at2"/>
<evidence type="ECO:0000313" key="3">
    <source>
        <dbReference type="EMBL" id="KGO07848.1"/>
    </source>
</evidence>
<dbReference type="Gene3D" id="3.60.10.10">
    <property type="entry name" value="Endonuclease/exonuclease/phosphatase"/>
    <property type="match status" value="1"/>
</dbReference>